<proteinExistence type="predicted"/>
<evidence type="ECO:0000313" key="2">
    <source>
        <dbReference type="Proteomes" id="UP000245207"/>
    </source>
</evidence>
<protein>
    <submittedName>
        <fullName evidence="1">Tetratricopeptide-like helical domain-containing protein</fullName>
    </submittedName>
</protein>
<organism evidence="1 2">
    <name type="scientific">Artemisia annua</name>
    <name type="common">Sweet wormwood</name>
    <dbReference type="NCBI Taxonomy" id="35608"/>
    <lineage>
        <taxon>Eukaryota</taxon>
        <taxon>Viridiplantae</taxon>
        <taxon>Streptophyta</taxon>
        <taxon>Embryophyta</taxon>
        <taxon>Tracheophyta</taxon>
        <taxon>Spermatophyta</taxon>
        <taxon>Magnoliopsida</taxon>
        <taxon>eudicotyledons</taxon>
        <taxon>Gunneridae</taxon>
        <taxon>Pentapetalae</taxon>
        <taxon>asterids</taxon>
        <taxon>campanulids</taxon>
        <taxon>Asterales</taxon>
        <taxon>Asteraceae</taxon>
        <taxon>Asteroideae</taxon>
        <taxon>Anthemideae</taxon>
        <taxon>Artemisiinae</taxon>
        <taxon>Artemisia</taxon>
    </lineage>
</organism>
<sequence>MTESGVKTIIGSIGKSGETDKAKKLVKKKPLEPDDGVWGSLLAACGLHSCYEIANGLENPRTDFGDGGYKCIGVITSYTHAGLLKQSFGFFLLTCHLLLVQEYGGLSAACRVHKNLETAKLAGDNMCPTWRRHVKQKFEVRLLMSSHMTCVNIFANQMELSDIKE</sequence>
<dbReference type="STRING" id="35608.A0A2U1NWU7"/>
<keyword evidence="2" id="KW-1185">Reference proteome</keyword>
<name>A0A2U1NWU7_ARTAN</name>
<accession>A0A2U1NWU7</accession>
<gene>
    <name evidence="1" type="ORF">CTI12_AA049070</name>
</gene>
<reference evidence="1 2" key="1">
    <citation type="journal article" date="2018" name="Mol. Plant">
        <title>The genome of Artemisia annua provides insight into the evolution of Asteraceae family and artemisinin biosynthesis.</title>
        <authorList>
            <person name="Shen Q."/>
            <person name="Zhang L."/>
            <person name="Liao Z."/>
            <person name="Wang S."/>
            <person name="Yan T."/>
            <person name="Shi P."/>
            <person name="Liu M."/>
            <person name="Fu X."/>
            <person name="Pan Q."/>
            <person name="Wang Y."/>
            <person name="Lv Z."/>
            <person name="Lu X."/>
            <person name="Zhang F."/>
            <person name="Jiang W."/>
            <person name="Ma Y."/>
            <person name="Chen M."/>
            <person name="Hao X."/>
            <person name="Li L."/>
            <person name="Tang Y."/>
            <person name="Lv G."/>
            <person name="Zhou Y."/>
            <person name="Sun X."/>
            <person name="Brodelius P.E."/>
            <person name="Rose J.K.C."/>
            <person name="Tang K."/>
        </authorList>
    </citation>
    <scope>NUCLEOTIDE SEQUENCE [LARGE SCALE GENOMIC DNA]</scope>
    <source>
        <strain evidence="2">cv. Huhao1</strain>
        <tissue evidence="1">Leaf</tissue>
    </source>
</reference>
<dbReference type="Proteomes" id="UP000245207">
    <property type="component" value="Unassembled WGS sequence"/>
</dbReference>
<evidence type="ECO:0000313" key="1">
    <source>
        <dbReference type="EMBL" id="PWA77992.1"/>
    </source>
</evidence>
<comment type="caution">
    <text evidence="1">The sequence shown here is derived from an EMBL/GenBank/DDBJ whole genome shotgun (WGS) entry which is preliminary data.</text>
</comment>
<dbReference type="EMBL" id="PKPP01002049">
    <property type="protein sequence ID" value="PWA77992.1"/>
    <property type="molecule type" value="Genomic_DNA"/>
</dbReference>
<dbReference type="AlphaFoldDB" id="A0A2U1NWU7"/>